<dbReference type="GO" id="GO:0099078">
    <property type="term" value="C:BORC complex"/>
    <property type="evidence" value="ECO:0007669"/>
    <property type="project" value="TreeGrafter"/>
</dbReference>
<comment type="subcellular location">
    <subcellularLocation>
        <location evidence="1">Lysosome membrane</location>
        <topology evidence="1">Lipid-anchor</topology>
        <orientation evidence="1">Cytoplasmic side</orientation>
    </subcellularLocation>
</comment>
<evidence type="ECO:0000256" key="3">
    <source>
        <dbReference type="ARBA" id="ARBA00022300"/>
    </source>
</evidence>
<dbReference type="EMBL" id="LJIJ01000053">
    <property type="protein sequence ID" value="ODN04162.1"/>
    <property type="molecule type" value="Genomic_DNA"/>
</dbReference>
<dbReference type="PANTHER" id="PTHR31634">
    <property type="entry name" value="BLOC-1-RELATED COMPLEX SUBUNIT 5"/>
    <property type="match status" value="1"/>
</dbReference>
<feature type="compositionally biased region" description="Basic and acidic residues" evidence="7">
    <location>
        <begin position="69"/>
        <end position="98"/>
    </location>
</feature>
<dbReference type="AlphaFoldDB" id="A0A1D2NG11"/>
<feature type="region of interest" description="Disordered" evidence="7">
    <location>
        <begin position="1"/>
        <end position="102"/>
    </location>
</feature>
<dbReference type="GO" id="GO:1903744">
    <property type="term" value="P:positive regulation of anterograde synaptic vesicle transport"/>
    <property type="evidence" value="ECO:0007669"/>
    <property type="project" value="TreeGrafter"/>
</dbReference>
<dbReference type="InterPro" id="IPR018780">
    <property type="entry name" value="TBORCS5"/>
</dbReference>
<dbReference type="CDD" id="cd22789">
    <property type="entry name" value="BORCS5-like"/>
    <property type="match status" value="1"/>
</dbReference>
<organism evidence="8 9">
    <name type="scientific">Orchesella cincta</name>
    <name type="common">Springtail</name>
    <name type="synonym">Podura cincta</name>
    <dbReference type="NCBI Taxonomy" id="48709"/>
    <lineage>
        <taxon>Eukaryota</taxon>
        <taxon>Metazoa</taxon>
        <taxon>Ecdysozoa</taxon>
        <taxon>Arthropoda</taxon>
        <taxon>Hexapoda</taxon>
        <taxon>Collembola</taxon>
        <taxon>Entomobryomorpha</taxon>
        <taxon>Entomobryoidea</taxon>
        <taxon>Orchesellidae</taxon>
        <taxon>Orchesellinae</taxon>
        <taxon>Orchesella</taxon>
    </lineage>
</organism>
<dbReference type="GO" id="GO:0098574">
    <property type="term" value="C:cytoplasmic side of lysosomal membrane"/>
    <property type="evidence" value="ECO:0007669"/>
    <property type="project" value="TreeGrafter"/>
</dbReference>
<dbReference type="OMA" id="EGRPHDP"/>
<proteinExistence type="inferred from homology"/>
<evidence type="ECO:0000256" key="1">
    <source>
        <dbReference type="ARBA" id="ARBA00004122"/>
    </source>
</evidence>
<keyword evidence="6" id="KW-0449">Lipoprotein</keyword>
<evidence type="ECO:0000313" key="8">
    <source>
        <dbReference type="EMBL" id="ODN04162.1"/>
    </source>
</evidence>
<sequence>MGSDQSSQQGQSRRRSKNPKRSQSAGNDSDSSGRKFFGGSSSPRPSVCSDSDIPYISYATTRPISEDTPGERKSKWGLDVKPKTREKQINREKRDSKSKSAGSIVVVKAATETPSVEKDPLYLRLMEIPPFTPIIRGSLKIPWTKDPEISEKIEVTPVFRMIRLYAEVLHHHAETVASEQKRLSGQVKELDVQIDSMMAVLQSRQKCFAKYAERLNRINELTNGLSACHCVLNKALESIEVLNNMLAPEDRLEPFVWTTG</sequence>
<dbReference type="GO" id="GO:0072384">
    <property type="term" value="P:organelle transport along microtubule"/>
    <property type="evidence" value="ECO:0007669"/>
    <property type="project" value="TreeGrafter"/>
</dbReference>
<evidence type="ECO:0000313" key="9">
    <source>
        <dbReference type="Proteomes" id="UP000094527"/>
    </source>
</evidence>
<name>A0A1D2NG11_ORCCI</name>
<comment type="similarity">
    <text evidence="2">Belongs to the BORCS5 family.</text>
</comment>
<gene>
    <name evidence="8" type="ORF">Ocin01_02496</name>
</gene>
<dbReference type="STRING" id="48709.A0A1D2NG11"/>
<dbReference type="Proteomes" id="UP000094527">
    <property type="component" value="Unassembled WGS sequence"/>
</dbReference>
<reference evidence="8 9" key="1">
    <citation type="journal article" date="2016" name="Genome Biol. Evol.">
        <title>Gene Family Evolution Reflects Adaptation to Soil Environmental Stressors in the Genome of the Collembolan Orchesella cincta.</title>
        <authorList>
            <person name="Faddeeva-Vakhrusheva A."/>
            <person name="Derks M.F."/>
            <person name="Anvar S.Y."/>
            <person name="Agamennone V."/>
            <person name="Suring W."/>
            <person name="Smit S."/>
            <person name="van Straalen N.M."/>
            <person name="Roelofs D."/>
        </authorList>
    </citation>
    <scope>NUCLEOTIDE SEQUENCE [LARGE SCALE GENOMIC DNA]</scope>
    <source>
        <tissue evidence="8">Mixed pool</tissue>
    </source>
</reference>
<evidence type="ECO:0000256" key="5">
    <source>
        <dbReference type="ARBA" id="ARBA00023228"/>
    </source>
</evidence>
<accession>A0A1D2NG11</accession>
<evidence type="ECO:0000256" key="2">
    <source>
        <dbReference type="ARBA" id="ARBA00010235"/>
    </source>
</evidence>
<feature type="compositionally biased region" description="Low complexity" evidence="7">
    <location>
        <begin position="1"/>
        <end position="11"/>
    </location>
</feature>
<keyword evidence="5" id="KW-0458">Lysosome</keyword>
<evidence type="ECO:0000256" key="6">
    <source>
        <dbReference type="ARBA" id="ARBA00023288"/>
    </source>
</evidence>
<protein>
    <recommendedName>
        <fullName evidence="3">BLOC-1-related complex subunit 5</fullName>
    </recommendedName>
</protein>
<dbReference type="Pfam" id="PF10158">
    <property type="entry name" value="LOH1CR12"/>
    <property type="match status" value="1"/>
</dbReference>
<dbReference type="GO" id="GO:0032418">
    <property type="term" value="P:lysosome localization"/>
    <property type="evidence" value="ECO:0007669"/>
    <property type="project" value="InterPro"/>
</dbReference>
<comment type="caution">
    <text evidence="8">The sequence shown here is derived from an EMBL/GenBank/DDBJ whole genome shotgun (WGS) entry which is preliminary data.</text>
</comment>
<evidence type="ECO:0000256" key="4">
    <source>
        <dbReference type="ARBA" id="ARBA00023136"/>
    </source>
</evidence>
<dbReference type="OrthoDB" id="10035640at2759"/>
<evidence type="ECO:0000256" key="7">
    <source>
        <dbReference type="SAM" id="MobiDB-lite"/>
    </source>
</evidence>
<feature type="compositionally biased region" description="Low complexity" evidence="7">
    <location>
        <begin position="28"/>
        <end position="52"/>
    </location>
</feature>
<keyword evidence="4" id="KW-0472">Membrane</keyword>
<dbReference type="PANTHER" id="PTHR31634:SF2">
    <property type="entry name" value="BLOC-1-RELATED COMPLEX SUBUNIT 5"/>
    <property type="match status" value="1"/>
</dbReference>
<dbReference type="GO" id="GO:0030672">
    <property type="term" value="C:synaptic vesicle membrane"/>
    <property type="evidence" value="ECO:0007669"/>
    <property type="project" value="TreeGrafter"/>
</dbReference>
<keyword evidence="9" id="KW-1185">Reference proteome</keyword>